<keyword evidence="2" id="KW-0472">Membrane</keyword>
<feature type="transmembrane region" description="Helical" evidence="2">
    <location>
        <begin position="7"/>
        <end position="27"/>
    </location>
</feature>
<feature type="region of interest" description="Disordered" evidence="1">
    <location>
        <begin position="110"/>
        <end position="131"/>
    </location>
</feature>
<evidence type="ECO:0000313" key="4">
    <source>
        <dbReference type="Proteomes" id="UP000118426"/>
    </source>
</evidence>
<dbReference type="EMBL" id="JQ815363">
    <property type="protein sequence ID" value="AFJ20380.1"/>
    <property type="molecule type" value="Genomic_DNA"/>
</dbReference>
<dbReference type="GeneID" id="14011233"/>
<keyword evidence="2" id="KW-0812">Transmembrane</keyword>
<keyword evidence="2" id="KW-1133">Transmembrane helix</keyword>
<evidence type="ECO:0000313" key="3">
    <source>
        <dbReference type="EMBL" id="AFJ20380.1"/>
    </source>
</evidence>
<organism evidence="3 4">
    <name type="scientific">Cyprinid herpesvirus 1</name>
    <dbReference type="NCBI Taxonomy" id="317858"/>
    <lineage>
        <taxon>Viruses</taxon>
        <taxon>Duplodnaviria</taxon>
        <taxon>Heunggongvirae</taxon>
        <taxon>Peploviricota</taxon>
        <taxon>Herviviricetes</taxon>
        <taxon>Herpesvirales</taxon>
        <taxon>Alloherpesviridae</taxon>
        <taxon>Cyvirus</taxon>
        <taxon>Cyvirus cyprinidallo1</taxon>
    </lineage>
</organism>
<dbReference type="KEGG" id="vg:14011233"/>
<sequence>MSPLCGLIKFLIRFILDMLVAGVGVYIATSCLYDRSMFRTCPNSVCWGHLSVWLTVCVIPTVLSGVRWTQQFIFWITTRAAKHRGQRTGKCCGTYREILLGDYRDEEEEEKVKVKESQKPPPPGPDSIVVRGMPDTSSSQTSFVLFGFVCFVSYIAWSVSTSACEWYIYIIPALVSWKIFSWLVGTCVSSYRYSQRHRDVEQLVNQTLSNRGYERI</sequence>
<feature type="transmembrane region" description="Helical" evidence="2">
    <location>
        <begin position="166"/>
        <end position="188"/>
    </location>
</feature>
<feature type="transmembrane region" description="Helical" evidence="2">
    <location>
        <begin position="141"/>
        <end position="160"/>
    </location>
</feature>
<keyword evidence="4" id="KW-1185">Reference proteome</keyword>
<name>K7PCK8_9VIRU</name>
<proteinExistence type="predicted"/>
<dbReference type="Proteomes" id="UP000118426">
    <property type="component" value="Segment"/>
</dbReference>
<protein>
    <submittedName>
        <fullName evidence="3">Membrane protein ORF83</fullName>
    </submittedName>
</protein>
<evidence type="ECO:0000256" key="2">
    <source>
        <dbReference type="SAM" id="Phobius"/>
    </source>
</evidence>
<dbReference type="RefSeq" id="YP_007003746.1">
    <property type="nucleotide sequence ID" value="NC_019491.1"/>
</dbReference>
<evidence type="ECO:0000256" key="1">
    <source>
        <dbReference type="SAM" id="MobiDB-lite"/>
    </source>
</evidence>
<gene>
    <name evidence="3" type="ORF">CyHV1_ORF83</name>
</gene>
<reference evidence="3 4" key="1">
    <citation type="journal article" date="2013" name="J. Virol.">
        <title>Comparative genomics of carp herpesviruses.</title>
        <authorList>
            <person name="Davison A.J."/>
            <person name="Kurobe T."/>
            <person name="Gatherer D."/>
            <person name="Cunningham C."/>
            <person name="Korf I."/>
            <person name="Fukuda H."/>
            <person name="Hedrick R.P."/>
            <person name="Waltzek T.B."/>
        </authorList>
    </citation>
    <scope>NUCLEOTIDE SEQUENCE [LARGE SCALE GENOMIC DNA]</scope>
    <source>
        <strain evidence="3">NG-J1</strain>
    </source>
</reference>
<accession>K7PCK8</accession>